<dbReference type="SUPFAM" id="SSF117892">
    <property type="entry name" value="Band 7/SPFH domain"/>
    <property type="match status" value="2"/>
</dbReference>
<feature type="domain" description="Band 7" evidence="7">
    <location>
        <begin position="20"/>
        <end position="227"/>
    </location>
</feature>
<dbReference type="PATRIC" id="fig|634113.3.peg.572"/>
<evidence type="ECO:0000313" key="8">
    <source>
        <dbReference type="EMBL" id="AMA65159.1"/>
    </source>
</evidence>
<evidence type="ECO:0000256" key="2">
    <source>
        <dbReference type="ARBA" id="ARBA00007862"/>
    </source>
</evidence>
<name>A0A109QE93_9GAMM</name>
<evidence type="ECO:0000256" key="4">
    <source>
        <dbReference type="ARBA" id="ARBA00022989"/>
    </source>
</evidence>
<dbReference type="Gene3D" id="3.30.479.30">
    <property type="entry name" value="Band 7 domain"/>
    <property type="match status" value="1"/>
</dbReference>
<dbReference type="PANTHER" id="PTHR42911:SF1">
    <property type="entry name" value="MODULATOR OF FTSH PROTEASE HFLC"/>
    <property type="match status" value="1"/>
</dbReference>
<dbReference type="Proteomes" id="UP000069926">
    <property type="component" value="Chromosome"/>
</dbReference>
<dbReference type="GO" id="GO:0016020">
    <property type="term" value="C:membrane"/>
    <property type="evidence" value="ECO:0007669"/>
    <property type="project" value="UniProtKB-SubCell"/>
</dbReference>
<gene>
    <name evidence="8" type="primary">hflC</name>
    <name evidence="8" type="ORF">AUT07_00606</name>
</gene>
<proteinExistence type="inferred from homology"/>
<dbReference type="InterPro" id="IPR010200">
    <property type="entry name" value="HflC"/>
</dbReference>
<dbReference type="STRING" id="634113.AUT07_00606"/>
<dbReference type="CDD" id="cd03405">
    <property type="entry name" value="SPFH_HflC"/>
    <property type="match status" value="1"/>
</dbReference>
<dbReference type="AlphaFoldDB" id="A0A109QE93"/>
<comment type="subcellular location">
    <subcellularLocation>
        <location evidence="1">Membrane</location>
        <topology evidence="1">Single-pass membrane protein</topology>
    </subcellularLocation>
</comment>
<comment type="similarity">
    <text evidence="2 6">Belongs to the band 7/mec-2 family. HflC subfamily.</text>
</comment>
<dbReference type="OrthoDB" id="9812991at2"/>
<keyword evidence="4" id="KW-1133">Transmembrane helix</keyword>
<accession>A0A109QE93</accession>
<dbReference type="NCBIfam" id="TIGR01932">
    <property type="entry name" value="hflC"/>
    <property type="match status" value="1"/>
</dbReference>
<keyword evidence="8" id="KW-0645">Protease</keyword>
<keyword evidence="9" id="KW-1185">Reference proteome</keyword>
<keyword evidence="3" id="KW-0812">Transmembrane</keyword>
<evidence type="ECO:0000313" key="9">
    <source>
        <dbReference type="Proteomes" id="UP000069926"/>
    </source>
</evidence>
<dbReference type="InterPro" id="IPR036013">
    <property type="entry name" value="Band_7/SPFH_dom_sf"/>
</dbReference>
<organism evidence="8 9">
    <name type="scientific">Candidatus Arsenophonus lipoptenae</name>
    <dbReference type="NCBI Taxonomy" id="634113"/>
    <lineage>
        <taxon>Bacteria</taxon>
        <taxon>Pseudomonadati</taxon>
        <taxon>Pseudomonadota</taxon>
        <taxon>Gammaproteobacteria</taxon>
        <taxon>Enterobacterales</taxon>
        <taxon>Morganellaceae</taxon>
        <taxon>Arsenophonus</taxon>
    </lineage>
</organism>
<dbReference type="InterPro" id="IPR001107">
    <property type="entry name" value="Band_7"/>
</dbReference>
<keyword evidence="8" id="KW-0378">Hydrolase</keyword>
<dbReference type="EMBL" id="CP013920">
    <property type="protein sequence ID" value="AMA65159.1"/>
    <property type="molecule type" value="Genomic_DNA"/>
</dbReference>
<reference evidence="8 9" key="1">
    <citation type="submission" date="2016-01" db="EMBL/GenBank/DDBJ databases">
        <title>Genome sequence of Ca. Arsenophonus lipopteni, the exclusive symbiont of a blood sucking fly Lipoptena cervi (Diptera: Hippoboscidae).</title>
        <authorList>
            <person name="Novakova E."/>
            <person name="Hypsa V."/>
            <person name="Nguyen P."/>
            <person name="Husnik F."/>
            <person name="Darby A.C."/>
        </authorList>
    </citation>
    <scope>NUCLEOTIDE SEQUENCE [LARGE SCALE GENOMIC DNA]</scope>
    <source>
        <strain evidence="8 9">CB</strain>
    </source>
</reference>
<dbReference type="GO" id="GO:0008233">
    <property type="term" value="F:peptidase activity"/>
    <property type="evidence" value="ECO:0007669"/>
    <property type="project" value="UniProtKB-KW"/>
</dbReference>
<dbReference type="KEGG" id="asy:AUT07_00606"/>
<dbReference type="PANTHER" id="PTHR42911">
    <property type="entry name" value="MODULATOR OF FTSH PROTEASE HFLC"/>
    <property type="match status" value="1"/>
</dbReference>
<dbReference type="SMART" id="SM00244">
    <property type="entry name" value="PHB"/>
    <property type="match status" value="1"/>
</dbReference>
<dbReference type="GO" id="GO:0006508">
    <property type="term" value="P:proteolysis"/>
    <property type="evidence" value="ECO:0007669"/>
    <property type="project" value="UniProtKB-KW"/>
</dbReference>
<dbReference type="PIRSF" id="PIRSF005651">
    <property type="entry name" value="HflC"/>
    <property type="match status" value="1"/>
</dbReference>
<evidence type="ECO:0000256" key="6">
    <source>
        <dbReference type="PIRNR" id="PIRNR005651"/>
    </source>
</evidence>
<evidence type="ECO:0000256" key="1">
    <source>
        <dbReference type="ARBA" id="ARBA00004167"/>
    </source>
</evidence>
<sequence>MRSKSLFSFIIGLLLFLLYISIFTVQQTERVIILRFGKVVRDSNNKPIIYGPGLHIKIPLIEKIKILDARIQTLDVQADRYLTRENKDLMVDSYLKWKIIDFNRYYVATGGGNAYQAETLLKRKFSDRLRSEFGCLNVKDIITDSRGRLTVDVRDALNKGSSSDIVVINNMNNNIDYPNIYSNKDIRNKIDIFNSNSIAALGIEVVDVRIKRIELPSEVSEAIYQRMRAEREAVARQHRSQGQEEAVKIRAAADKNVTETLAKAKRTALKLHGEGDAIASKLFADAFNQDPDFYAFIRSLRAYKKSFNKNGEDVMVLSQDTDFFRYMKAPTK</sequence>
<dbReference type="Pfam" id="PF01145">
    <property type="entry name" value="Band_7"/>
    <property type="match status" value="1"/>
</dbReference>
<dbReference type="RefSeq" id="WP_066283969.1">
    <property type="nucleotide sequence ID" value="NZ_CP013920.1"/>
</dbReference>
<protein>
    <recommendedName>
        <fullName evidence="6">Protein HflC</fullName>
    </recommendedName>
</protein>
<dbReference type="NCBIfam" id="NF008259">
    <property type="entry name" value="PRK11029.1"/>
    <property type="match status" value="1"/>
</dbReference>
<evidence type="ECO:0000259" key="7">
    <source>
        <dbReference type="SMART" id="SM00244"/>
    </source>
</evidence>
<evidence type="ECO:0000256" key="5">
    <source>
        <dbReference type="ARBA" id="ARBA00023136"/>
    </source>
</evidence>
<comment type="function">
    <text evidence="6">HflC and HflK could regulate a protease.</text>
</comment>
<evidence type="ECO:0000256" key="3">
    <source>
        <dbReference type="ARBA" id="ARBA00022692"/>
    </source>
</evidence>
<keyword evidence="5" id="KW-0472">Membrane</keyword>